<sequence>MHFNLFARSNIVASFHILNPIPSEFNPIFSANPTHVPFQSLLDHPSRAYNAITNQCFFLKGLSSSLADCNVYSYSNICLLPKVVGPCEALIPRYYYNSETKQCEKFFYGGCQGNANNFVTLEECEKTCNCGVNICDLPKIIGPCKGYFPRYHYDSKTRACQQFIYGGCNGNANNFLSRDACKKACPSYTKG</sequence>
<evidence type="ECO:0000313" key="11">
    <source>
        <dbReference type="RefSeq" id="XP_031572468.1"/>
    </source>
</evidence>
<protein>
    <submittedName>
        <fullName evidence="11">BPTI/Kunitz domain-containing protein-like</fullName>
    </submittedName>
</protein>
<dbReference type="PRINTS" id="PR00759">
    <property type="entry name" value="BASICPTASE"/>
</dbReference>
<dbReference type="KEGG" id="aten:116306526"/>
<evidence type="ECO:0000256" key="1">
    <source>
        <dbReference type="ARBA" id="ARBA00004532"/>
    </source>
</evidence>
<dbReference type="Gene3D" id="4.10.410.10">
    <property type="entry name" value="Pancreatic trypsin inhibitor Kunitz domain"/>
    <property type="match status" value="2"/>
</dbReference>
<evidence type="ECO:0000313" key="10">
    <source>
        <dbReference type="Proteomes" id="UP000515163"/>
    </source>
</evidence>
<dbReference type="SMART" id="SM00131">
    <property type="entry name" value="KU"/>
    <property type="match status" value="2"/>
</dbReference>
<dbReference type="InterPro" id="IPR020901">
    <property type="entry name" value="Prtase_inh_Kunz-CS"/>
</dbReference>
<dbReference type="InterPro" id="IPR002223">
    <property type="entry name" value="Kunitz_BPTI"/>
</dbReference>
<dbReference type="PANTHER" id="PTHR10083:SF376">
    <property type="entry name" value="SERINE PEPTIDASE INHIBITOR, KUNITZ TYPE, 3"/>
    <property type="match status" value="1"/>
</dbReference>
<reference evidence="11" key="1">
    <citation type="submission" date="2025-08" db="UniProtKB">
        <authorList>
            <consortium name="RefSeq"/>
        </authorList>
    </citation>
    <scope>IDENTIFICATION</scope>
    <source>
        <tissue evidence="11">Tentacle</tissue>
    </source>
</reference>
<gene>
    <name evidence="11" type="primary">LOC116306526</name>
</gene>
<proteinExistence type="inferred from homology"/>
<keyword evidence="6" id="KW-0722">Serine protease inhibitor</keyword>
<dbReference type="CDD" id="cd00109">
    <property type="entry name" value="Kunitz-type"/>
    <property type="match status" value="1"/>
</dbReference>
<feature type="domain" description="BPTI/Kunitz inhibitor" evidence="9">
    <location>
        <begin position="135"/>
        <end position="185"/>
    </location>
</feature>
<comment type="subcellular location">
    <subcellularLocation>
        <location evidence="1">Nematocyst</location>
    </subcellularLocation>
    <subcellularLocation>
        <location evidence="2">Secreted</location>
    </subcellularLocation>
</comment>
<dbReference type="Proteomes" id="UP000515163">
    <property type="component" value="Unplaced"/>
</dbReference>
<evidence type="ECO:0000256" key="4">
    <source>
        <dbReference type="ARBA" id="ARBA00022525"/>
    </source>
</evidence>
<evidence type="ECO:0000256" key="8">
    <source>
        <dbReference type="ARBA" id="ARBA00023331"/>
    </source>
</evidence>
<accession>A0A6P8J336</accession>
<comment type="similarity">
    <text evidence="3">Belongs to the venom Kunitz-type family. Sea anemone type 2 potassium channel toxin subfamily.</text>
</comment>
<dbReference type="GO" id="GO:0004867">
    <property type="term" value="F:serine-type endopeptidase inhibitor activity"/>
    <property type="evidence" value="ECO:0007669"/>
    <property type="project" value="UniProtKB-KW"/>
</dbReference>
<keyword evidence="4" id="KW-0964">Secreted</keyword>
<keyword evidence="7" id="KW-1015">Disulfide bond</keyword>
<dbReference type="InterPro" id="IPR036880">
    <property type="entry name" value="Kunitz_BPTI_sf"/>
</dbReference>
<dbReference type="PANTHER" id="PTHR10083">
    <property type="entry name" value="KUNITZ-TYPE PROTEASE INHIBITOR-RELATED"/>
    <property type="match status" value="1"/>
</dbReference>
<dbReference type="CDD" id="cd22616">
    <property type="entry name" value="Kunitz_TFPI2_1-like"/>
    <property type="match status" value="1"/>
</dbReference>
<dbReference type="RefSeq" id="XP_031572468.1">
    <property type="nucleotide sequence ID" value="XM_031716608.1"/>
</dbReference>
<keyword evidence="8" id="KW-0166">Nematocyst</keyword>
<dbReference type="InParanoid" id="A0A6P8J336"/>
<dbReference type="GO" id="GO:0008200">
    <property type="term" value="F:ion channel inhibitor activity"/>
    <property type="evidence" value="ECO:0007669"/>
    <property type="project" value="UniProtKB-ARBA"/>
</dbReference>
<dbReference type="SUPFAM" id="SSF57362">
    <property type="entry name" value="BPTI-like"/>
    <property type="match status" value="2"/>
</dbReference>
<dbReference type="FunFam" id="4.10.410.10:FF:000002">
    <property type="entry name" value="WAP, follistatin/kazal, immunoglobulin, kunitz and netrin domain-containing 2"/>
    <property type="match status" value="1"/>
</dbReference>
<feature type="domain" description="BPTI/Kunitz inhibitor" evidence="9">
    <location>
        <begin position="78"/>
        <end position="128"/>
    </location>
</feature>
<dbReference type="Pfam" id="PF00014">
    <property type="entry name" value="Kunitz_BPTI"/>
    <property type="match status" value="2"/>
</dbReference>
<dbReference type="InterPro" id="IPR050098">
    <property type="entry name" value="TFPI/VKTCI-like"/>
</dbReference>
<keyword evidence="5" id="KW-0646">Protease inhibitor</keyword>
<evidence type="ECO:0000256" key="7">
    <source>
        <dbReference type="ARBA" id="ARBA00023157"/>
    </source>
</evidence>
<dbReference type="GO" id="GO:0005615">
    <property type="term" value="C:extracellular space"/>
    <property type="evidence" value="ECO:0007669"/>
    <property type="project" value="TreeGrafter"/>
</dbReference>
<dbReference type="OrthoDB" id="5969998at2759"/>
<dbReference type="PROSITE" id="PS00280">
    <property type="entry name" value="BPTI_KUNITZ_1"/>
    <property type="match status" value="2"/>
</dbReference>
<evidence type="ECO:0000256" key="5">
    <source>
        <dbReference type="ARBA" id="ARBA00022690"/>
    </source>
</evidence>
<dbReference type="AlphaFoldDB" id="A0A6P8J336"/>
<dbReference type="GO" id="GO:0042151">
    <property type="term" value="C:nematocyst"/>
    <property type="evidence" value="ECO:0007669"/>
    <property type="project" value="UniProtKB-SubCell"/>
</dbReference>
<organism evidence="10 11">
    <name type="scientific">Actinia tenebrosa</name>
    <name type="common">Australian red waratah sea anemone</name>
    <dbReference type="NCBI Taxonomy" id="6105"/>
    <lineage>
        <taxon>Eukaryota</taxon>
        <taxon>Metazoa</taxon>
        <taxon>Cnidaria</taxon>
        <taxon>Anthozoa</taxon>
        <taxon>Hexacorallia</taxon>
        <taxon>Actiniaria</taxon>
        <taxon>Actiniidae</taxon>
        <taxon>Actinia</taxon>
    </lineage>
</organism>
<dbReference type="FunFam" id="4.10.410.10:FF:000021">
    <property type="entry name" value="Serine protease inhibitor, putative"/>
    <property type="match status" value="1"/>
</dbReference>
<evidence type="ECO:0000256" key="2">
    <source>
        <dbReference type="ARBA" id="ARBA00004613"/>
    </source>
</evidence>
<dbReference type="PROSITE" id="PS50279">
    <property type="entry name" value="BPTI_KUNITZ_2"/>
    <property type="match status" value="2"/>
</dbReference>
<keyword evidence="10" id="KW-1185">Reference proteome</keyword>
<evidence type="ECO:0000256" key="3">
    <source>
        <dbReference type="ARBA" id="ARBA00007226"/>
    </source>
</evidence>
<dbReference type="GeneID" id="116306526"/>
<name>A0A6P8J336_ACTTE</name>
<evidence type="ECO:0000256" key="6">
    <source>
        <dbReference type="ARBA" id="ARBA00022900"/>
    </source>
</evidence>
<dbReference type="FunCoup" id="A0A6P8J336">
    <property type="interactions" value="241"/>
</dbReference>
<evidence type="ECO:0000259" key="9">
    <source>
        <dbReference type="PROSITE" id="PS50279"/>
    </source>
</evidence>